<evidence type="ECO:0000259" key="7">
    <source>
        <dbReference type="PROSITE" id="PS51900"/>
    </source>
</evidence>
<dbReference type="SUPFAM" id="SSF56349">
    <property type="entry name" value="DNA breaking-rejoining enzymes"/>
    <property type="match status" value="1"/>
</dbReference>
<evidence type="ECO:0000313" key="8">
    <source>
        <dbReference type="EMBL" id="PRH85348.1"/>
    </source>
</evidence>
<dbReference type="Gene3D" id="1.10.150.130">
    <property type="match status" value="1"/>
</dbReference>
<evidence type="ECO:0000256" key="3">
    <source>
        <dbReference type="ARBA" id="ARBA00023125"/>
    </source>
</evidence>
<protein>
    <submittedName>
        <fullName evidence="8">Integrase</fullName>
    </submittedName>
</protein>
<organism evidence="8 9">
    <name type="scientific">Labrys okinawensis</name>
    <dbReference type="NCBI Taxonomy" id="346911"/>
    <lineage>
        <taxon>Bacteria</taxon>
        <taxon>Pseudomonadati</taxon>
        <taxon>Pseudomonadota</taxon>
        <taxon>Alphaproteobacteria</taxon>
        <taxon>Hyphomicrobiales</taxon>
        <taxon>Xanthobacteraceae</taxon>
        <taxon>Labrys</taxon>
    </lineage>
</organism>
<feature type="domain" description="Core-binding (CB)" evidence="7">
    <location>
        <begin position="102"/>
        <end position="183"/>
    </location>
</feature>
<dbReference type="EMBL" id="PUEJ01000009">
    <property type="protein sequence ID" value="PRH85348.1"/>
    <property type="molecule type" value="Genomic_DNA"/>
</dbReference>
<evidence type="ECO:0000256" key="1">
    <source>
        <dbReference type="ARBA" id="ARBA00008857"/>
    </source>
</evidence>
<evidence type="ECO:0000256" key="4">
    <source>
        <dbReference type="ARBA" id="ARBA00023172"/>
    </source>
</evidence>
<dbReference type="PANTHER" id="PTHR30629">
    <property type="entry name" value="PROPHAGE INTEGRASE"/>
    <property type="match status" value="1"/>
</dbReference>
<dbReference type="InterPro" id="IPR038488">
    <property type="entry name" value="Integrase_DNA-bd_sf"/>
</dbReference>
<dbReference type="Pfam" id="PF14659">
    <property type="entry name" value="Phage_int_SAM_3"/>
    <property type="match status" value="1"/>
</dbReference>
<dbReference type="InterPro" id="IPR010998">
    <property type="entry name" value="Integrase_recombinase_N"/>
</dbReference>
<dbReference type="GO" id="GO:0015074">
    <property type="term" value="P:DNA integration"/>
    <property type="evidence" value="ECO:0007669"/>
    <property type="project" value="UniProtKB-KW"/>
</dbReference>
<gene>
    <name evidence="8" type="ORF">C5L14_23190</name>
</gene>
<dbReference type="PANTHER" id="PTHR30629:SF2">
    <property type="entry name" value="PROPHAGE INTEGRASE INTS-RELATED"/>
    <property type="match status" value="1"/>
</dbReference>
<dbReference type="CDD" id="cd00796">
    <property type="entry name" value="INT_Rci_Hp1_C"/>
    <property type="match status" value="1"/>
</dbReference>
<keyword evidence="2" id="KW-0229">DNA integration</keyword>
<feature type="domain" description="Tyr recombinase" evidence="6">
    <location>
        <begin position="235"/>
        <end position="406"/>
    </location>
</feature>
<dbReference type="AlphaFoldDB" id="A0A2S9Q7M0"/>
<dbReference type="Pfam" id="PF13356">
    <property type="entry name" value="Arm-DNA-bind_3"/>
    <property type="match status" value="1"/>
</dbReference>
<keyword evidence="4" id="KW-0233">DNA recombination</keyword>
<dbReference type="InterPro" id="IPR050808">
    <property type="entry name" value="Phage_Integrase"/>
</dbReference>
<evidence type="ECO:0000256" key="5">
    <source>
        <dbReference type="PROSITE-ProRule" id="PRU01248"/>
    </source>
</evidence>
<dbReference type="Proteomes" id="UP000237682">
    <property type="component" value="Unassembled WGS sequence"/>
</dbReference>
<dbReference type="Gene3D" id="1.10.443.10">
    <property type="entry name" value="Intergrase catalytic core"/>
    <property type="match status" value="1"/>
</dbReference>
<dbReference type="InterPro" id="IPR004107">
    <property type="entry name" value="Integrase_SAM-like_N"/>
</dbReference>
<keyword evidence="3 5" id="KW-0238">DNA-binding</keyword>
<dbReference type="OrthoDB" id="7615137at2"/>
<dbReference type="InterPro" id="IPR025166">
    <property type="entry name" value="Integrase_DNA_bind_dom"/>
</dbReference>
<dbReference type="InterPro" id="IPR013762">
    <property type="entry name" value="Integrase-like_cat_sf"/>
</dbReference>
<dbReference type="InterPro" id="IPR044068">
    <property type="entry name" value="CB"/>
</dbReference>
<sequence length="419" mass="45810">MPVLKLTRRSVASLPGVERQTIYFDEVLKGFGLKVMPSGSRSWIVEYRPGAGGRAVSKRRMVIGDPAVMSPEDARDEAGKILSRVNLGEDPAAKRTEERKAETVSDLLDAYMSELIRPKRKPRTAVLFDGYVTNHIAPAIGSKRVNAITQVDIARLHKAVGVKHKTTANRIMTLLNAAFAFGIKTGRLPKGFENPVGAIARYGEKSRERYLTFDELGRLGHALRLAEGEGIPWTPDPDKKTKHAPKAENRLVKFDQFAVAGLRLLMFTGARLREILHLRWSEVDMDRGFLFLPDSKTGKKTIVLGAPALRILATLPRLGIYVIAGETAGQEEERPRSDLNRPWARISAHAGLAGVRLHDLRHSFASVGAGSGMGLQIVGRLLGHADSSTTERYAHLADDPLKRASDVIAGQIAAAMGEG</sequence>
<name>A0A2S9Q7M0_9HYPH</name>
<dbReference type="InterPro" id="IPR002104">
    <property type="entry name" value="Integrase_catalytic"/>
</dbReference>
<evidence type="ECO:0000313" key="9">
    <source>
        <dbReference type="Proteomes" id="UP000237682"/>
    </source>
</evidence>
<keyword evidence="9" id="KW-1185">Reference proteome</keyword>
<dbReference type="Pfam" id="PF00589">
    <property type="entry name" value="Phage_integrase"/>
    <property type="match status" value="1"/>
</dbReference>
<accession>A0A2S9Q7M0</accession>
<evidence type="ECO:0000256" key="2">
    <source>
        <dbReference type="ARBA" id="ARBA00022908"/>
    </source>
</evidence>
<comment type="caution">
    <text evidence="8">The sequence shown here is derived from an EMBL/GenBank/DDBJ whole genome shotgun (WGS) entry which is preliminary data.</text>
</comment>
<comment type="similarity">
    <text evidence="1">Belongs to the 'phage' integrase family.</text>
</comment>
<dbReference type="GO" id="GO:0003677">
    <property type="term" value="F:DNA binding"/>
    <property type="evidence" value="ECO:0007669"/>
    <property type="project" value="UniProtKB-UniRule"/>
</dbReference>
<evidence type="ECO:0000259" key="6">
    <source>
        <dbReference type="PROSITE" id="PS51898"/>
    </source>
</evidence>
<proteinExistence type="inferred from homology"/>
<dbReference type="InterPro" id="IPR011010">
    <property type="entry name" value="DNA_brk_join_enz"/>
</dbReference>
<dbReference type="Gene3D" id="3.30.160.390">
    <property type="entry name" value="Integrase, DNA-binding domain"/>
    <property type="match status" value="1"/>
</dbReference>
<dbReference type="PROSITE" id="PS51898">
    <property type="entry name" value="TYR_RECOMBINASE"/>
    <property type="match status" value="1"/>
</dbReference>
<dbReference type="RefSeq" id="WP_105864437.1">
    <property type="nucleotide sequence ID" value="NZ_PUEJ01000009.1"/>
</dbReference>
<dbReference type="GO" id="GO:0006310">
    <property type="term" value="P:DNA recombination"/>
    <property type="evidence" value="ECO:0007669"/>
    <property type="project" value="UniProtKB-KW"/>
</dbReference>
<dbReference type="PROSITE" id="PS51900">
    <property type="entry name" value="CB"/>
    <property type="match status" value="1"/>
</dbReference>
<reference evidence="8 9" key="1">
    <citation type="submission" date="2018-02" db="EMBL/GenBank/DDBJ databases">
        <title>Whole genome sequencing of endophytic bacterium.</title>
        <authorList>
            <person name="Eedara R."/>
            <person name="Podile A.R."/>
        </authorList>
    </citation>
    <scope>NUCLEOTIDE SEQUENCE [LARGE SCALE GENOMIC DNA]</scope>
    <source>
        <strain evidence="8 9">RP1T</strain>
    </source>
</reference>